<keyword evidence="10" id="KW-0406">Ion transport</keyword>
<dbReference type="CDD" id="cd13137">
    <property type="entry name" value="MATE_NorM_like"/>
    <property type="match status" value="1"/>
</dbReference>
<feature type="transmembrane region" description="Helical" evidence="13">
    <location>
        <begin position="55"/>
        <end position="75"/>
    </location>
</feature>
<feature type="transmembrane region" description="Helical" evidence="13">
    <location>
        <begin position="162"/>
        <end position="180"/>
    </location>
</feature>
<comment type="subcellular location">
    <subcellularLocation>
        <location evidence="2">Cell membrane</location>
        <topology evidence="2">Multi-pass membrane protein</topology>
    </subcellularLocation>
</comment>
<evidence type="ECO:0000256" key="5">
    <source>
        <dbReference type="ARBA" id="ARBA00022448"/>
    </source>
</evidence>
<feature type="transmembrane region" description="Helical" evidence="13">
    <location>
        <begin position="322"/>
        <end position="342"/>
    </location>
</feature>
<dbReference type="GO" id="GO:0005886">
    <property type="term" value="C:plasma membrane"/>
    <property type="evidence" value="ECO:0007669"/>
    <property type="project" value="UniProtKB-SubCell"/>
</dbReference>
<feature type="transmembrane region" description="Helical" evidence="13">
    <location>
        <begin position="413"/>
        <end position="437"/>
    </location>
</feature>
<evidence type="ECO:0000256" key="12">
    <source>
        <dbReference type="ARBA" id="ARBA00031636"/>
    </source>
</evidence>
<reference evidence="14 15" key="2">
    <citation type="journal article" date="2012" name="Stand. Genomic Sci.">
        <title>Complete Genome Sequence of Clostridium clariflavum DSM 19732.</title>
        <authorList>
            <person name="Izquierdo J.A."/>
            <person name="Goodwin L."/>
            <person name="Davenport K.W."/>
            <person name="Teshima H."/>
            <person name="Bruce D."/>
            <person name="Detter C."/>
            <person name="Tapia R."/>
            <person name="Han S."/>
            <person name="Land M."/>
            <person name="Hauser L."/>
            <person name="Jeffries C.D."/>
            <person name="Han J."/>
            <person name="Pitluck S."/>
            <person name="Nolan M."/>
            <person name="Chen A."/>
            <person name="Huntemann M."/>
            <person name="Mavromatis K."/>
            <person name="Mikhailova N."/>
            <person name="Liolios K."/>
            <person name="Woyke T."/>
            <person name="Lynd L.R."/>
        </authorList>
    </citation>
    <scope>NUCLEOTIDE SEQUENCE [LARGE SCALE GENOMIC DNA]</scope>
    <source>
        <strain evidence="15">DSM 19732 / NBRC 101661 / EBR45</strain>
    </source>
</reference>
<feature type="transmembrane region" description="Helical" evidence="13">
    <location>
        <begin position="12"/>
        <end position="35"/>
    </location>
</feature>
<evidence type="ECO:0000256" key="11">
    <source>
        <dbReference type="ARBA" id="ARBA00023136"/>
    </source>
</evidence>
<dbReference type="PIRSF" id="PIRSF006603">
    <property type="entry name" value="DinF"/>
    <property type="match status" value="1"/>
</dbReference>
<comment type="function">
    <text evidence="1">Multidrug efflux pump.</text>
</comment>
<feature type="transmembrane region" description="Helical" evidence="13">
    <location>
        <begin position="200"/>
        <end position="221"/>
    </location>
</feature>
<keyword evidence="7" id="KW-1003">Cell membrane</keyword>
<gene>
    <name evidence="14" type="ordered locus">Clocl_1039</name>
</gene>
<evidence type="ECO:0000313" key="15">
    <source>
        <dbReference type="Proteomes" id="UP000005435"/>
    </source>
</evidence>
<keyword evidence="9 13" id="KW-1133">Transmembrane helix</keyword>
<keyword evidence="15" id="KW-1185">Reference proteome</keyword>
<protein>
    <recommendedName>
        <fullName evidence="4">Probable multidrug resistance protein NorM</fullName>
    </recommendedName>
    <alternativeName>
        <fullName evidence="12">Multidrug-efflux transporter</fullName>
    </alternativeName>
</protein>
<evidence type="ECO:0000256" key="13">
    <source>
        <dbReference type="SAM" id="Phobius"/>
    </source>
</evidence>
<evidence type="ECO:0000256" key="10">
    <source>
        <dbReference type="ARBA" id="ARBA00023065"/>
    </source>
</evidence>
<keyword evidence="5" id="KW-0813">Transport</keyword>
<accession>G8LXK5</accession>
<organism evidence="14 15">
    <name type="scientific">Acetivibrio clariflavus (strain DSM 19732 / NBRC 101661 / EBR45)</name>
    <name type="common">Clostridium clariflavum</name>
    <dbReference type="NCBI Taxonomy" id="720554"/>
    <lineage>
        <taxon>Bacteria</taxon>
        <taxon>Bacillati</taxon>
        <taxon>Bacillota</taxon>
        <taxon>Clostridia</taxon>
        <taxon>Eubacteriales</taxon>
        <taxon>Oscillospiraceae</taxon>
        <taxon>Acetivibrio</taxon>
    </lineage>
</organism>
<dbReference type="KEGG" id="ccl:Clocl_1039"/>
<name>G8LXK5_ACECE</name>
<dbReference type="GO" id="GO:0006811">
    <property type="term" value="P:monoatomic ion transport"/>
    <property type="evidence" value="ECO:0007669"/>
    <property type="project" value="UniProtKB-KW"/>
</dbReference>
<dbReference type="HOGENOM" id="CLU_012893_5_3_9"/>
<dbReference type="Proteomes" id="UP000005435">
    <property type="component" value="Chromosome"/>
</dbReference>
<dbReference type="PANTHER" id="PTHR43298:SF2">
    <property type="entry name" value="FMN_FAD EXPORTER YEEO-RELATED"/>
    <property type="match status" value="1"/>
</dbReference>
<proteinExistence type="inferred from homology"/>
<dbReference type="InterPro" id="IPR050222">
    <property type="entry name" value="MATE_MdtK"/>
</dbReference>
<keyword evidence="8 13" id="KW-0812">Transmembrane</keyword>
<evidence type="ECO:0000256" key="7">
    <source>
        <dbReference type="ARBA" id="ARBA00022475"/>
    </source>
</evidence>
<feature type="transmembrane region" description="Helical" evidence="13">
    <location>
        <begin position="386"/>
        <end position="407"/>
    </location>
</feature>
<dbReference type="GO" id="GO:0015297">
    <property type="term" value="F:antiporter activity"/>
    <property type="evidence" value="ECO:0007669"/>
    <property type="project" value="UniProtKB-KW"/>
</dbReference>
<sequence>MSKELNAMRREAISITWPAFVELVMSTLFGMVDMIMVGKLSSAAIAAVGLTNQPFMLLLAIFSAVNVGTSTLVAWNIGAGNKEKAKFITRQIVVMNAILGIIMSTIGIVFSHQIVVFMGAEADTIRDATIYFQIVSAGLVFQAINLGITAALRGAGETKIPMFYNIGSNLLNVLGNYMLIYGKLGMPKMGVAGAALSTTISRWVACFFGLGIIYFSNLSVISIDLKDRFRFDTDIMKKVFSIGLPSALEQFVLQSGLMLFARTVSSLGTIKFAAHQIGLNICGLTFSPSMAFGVAATTLVGQSLGAKDEEKAKKYADMIHHMAVLVACIMGAVFILFSYQLACLYTDDATVAAAASIILKIMALAQPGQSTQLSVAGVLRGAGDTLYPLYASIFGIWIFRVFVAYVFVSVFHWGLIGAWVALVFDQYTRAAVVYFRYRSGKWKYAKICTADAVEM</sequence>
<dbReference type="STRING" id="720554.Clocl_1039"/>
<dbReference type="eggNOG" id="COG0534">
    <property type="taxonomic scope" value="Bacteria"/>
</dbReference>
<reference evidence="15" key="1">
    <citation type="submission" date="2011-12" db="EMBL/GenBank/DDBJ databases">
        <title>Complete sequence of Clostridium clariflavum DSM 19732.</title>
        <authorList>
            <consortium name="US DOE Joint Genome Institute"/>
            <person name="Lucas S."/>
            <person name="Han J."/>
            <person name="Lapidus A."/>
            <person name="Cheng J.-F."/>
            <person name="Goodwin L."/>
            <person name="Pitluck S."/>
            <person name="Peters L."/>
            <person name="Teshima H."/>
            <person name="Detter J.C."/>
            <person name="Han C."/>
            <person name="Tapia R."/>
            <person name="Land M."/>
            <person name="Hauser L."/>
            <person name="Kyrpides N."/>
            <person name="Ivanova N."/>
            <person name="Pagani I."/>
            <person name="Kitzmiller T."/>
            <person name="Lynd L."/>
            <person name="Izquierdo J."/>
            <person name="Woyke T."/>
        </authorList>
    </citation>
    <scope>NUCLEOTIDE SEQUENCE [LARGE SCALE GENOMIC DNA]</scope>
    <source>
        <strain evidence="15">DSM 19732 / NBRC 101661 / EBR45</strain>
    </source>
</reference>
<evidence type="ECO:0000256" key="4">
    <source>
        <dbReference type="ARBA" id="ARBA00020268"/>
    </source>
</evidence>
<dbReference type="EMBL" id="CP003065">
    <property type="protein sequence ID" value="AEV67716.1"/>
    <property type="molecule type" value="Genomic_DNA"/>
</dbReference>
<dbReference type="Pfam" id="PF01554">
    <property type="entry name" value="MatE"/>
    <property type="match status" value="2"/>
</dbReference>
<evidence type="ECO:0000256" key="8">
    <source>
        <dbReference type="ARBA" id="ARBA00022692"/>
    </source>
</evidence>
<dbReference type="PANTHER" id="PTHR43298">
    <property type="entry name" value="MULTIDRUG RESISTANCE PROTEIN NORM-RELATED"/>
    <property type="match status" value="1"/>
</dbReference>
<keyword evidence="6" id="KW-0050">Antiport</keyword>
<dbReference type="RefSeq" id="WP_014254334.1">
    <property type="nucleotide sequence ID" value="NC_016627.1"/>
</dbReference>
<evidence type="ECO:0000256" key="9">
    <source>
        <dbReference type="ARBA" id="ARBA00022989"/>
    </source>
</evidence>
<evidence type="ECO:0000256" key="1">
    <source>
        <dbReference type="ARBA" id="ARBA00003408"/>
    </source>
</evidence>
<feature type="transmembrane region" description="Helical" evidence="13">
    <location>
        <begin position="87"/>
        <end position="110"/>
    </location>
</feature>
<keyword evidence="11 13" id="KW-0472">Membrane</keyword>
<evidence type="ECO:0000256" key="6">
    <source>
        <dbReference type="ARBA" id="ARBA00022449"/>
    </source>
</evidence>
<dbReference type="NCBIfam" id="TIGR00797">
    <property type="entry name" value="matE"/>
    <property type="match status" value="1"/>
</dbReference>
<dbReference type="InterPro" id="IPR048279">
    <property type="entry name" value="MdtK-like"/>
</dbReference>
<dbReference type="InterPro" id="IPR002528">
    <property type="entry name" value="MATE_fam"/>
</dbReference>
<comment type="similarity">
    <text evidence="3">Belongs to the multi antimicrobial extrusion (MATE) (TC 2.A.66.1) family.</text>
</comment>
<evidence type="ECO:0000313" key="14">
    <source>
        <dbReference type="EMBL" id="AEV67716.1"/>
    </source>
</evidence>
<evidence type="ECO:0000256" key="3">
    <source>
        <dbReference type="ARBA" id="ARBA00010199"/>
    </source>
</evidence>
<feature type="transmembrane region" description="Helical" evidence="13">
    <location>
        <begin position="130"/>
        <end position="150"/>
    </location>
</feature>
<feature type="transmembrane region" description="Helical" evidence="13">
    <location>
        <begin position="277"/>
        <end position="301"/>
    </location>
</feature>
<dbReference type="AlphaFoldDB" id="G8LXK5"/>
<evidence type="ECO:0000256" key="2">
    <source>
        <dbReference type="ARBA" id="ARBA00004651"/>
    </source>
</evidence>
<dbReference type="GO" id="GO:0042910">
    <property type="term" value="F:xenobiotic transmembrane transporter activity"/>
    <property type="evidence" value="ECO:0007669"/>
    <property type="project" value="InterPro"/>
</dbReference>